<dbReference type="FunFam" id="1.20.1640.10:FF:000001">
    <property type="entry name" value="Efflux pump membrane transporter"/>
    <property type="match status" value="1"/>
</dbReference>
<dbReference type="KEGG" id="sulg:FJR48_02620"/>
<dbReference type="NCBIfam" id="NF000282">
    <property type="entry name" value="RND_permease_1"/>
    <property type="match status" value="1"/>
</dbReference>
<reference evidence="11 12" key="1">
    <citation type="submission" date="2019-09" db="EMBL/GenBank/DDBJ databases">
        <title>Sulfurimonas gotlandica sp. nov., a chemoautotrophic and psychrotolerant epsilonproteobacterium isolated from a pelagic redoxcline, and an emended description of the genus Sulfurimonas.</title>
        <authorList>
            <person name="Wang S."/>
            <person name="Jiang L."/>
            <person name="Shao S."/>
        </authorList>
    </citation>
    <scope>NUCLEOTIDE SEQUENCE [LARGE SCALE GENOMIC DNA]</scope>
    <source>
        <strain evidence="11 12">GYSZ_1</strain>
    </source>
</reference>
<keyword evidence="4" id="KW-1003">Cell membrane</keyword>
<dbReference type="PANTHER" id="PTHR32063">
    <property type="match status" value="1"/>
</dbReference>
<dbReference type="AlphaFoldDB" id="A0A5P8NZ43"/>
<feature type="transmembrane region" description="Helical" evidence="9">
    <location>
        <begin position="12"/>
        <end position="31"/>
    </location>
</feature>
<dbReference type="Gene3D" id="1.20.1640.10">
    <property type="entry name" value="Multidrug efflux transporter AcrB transmembrane domain"/>
    <property type="match status" value="2"/>
</dbReference>
<protein>
    <submittedName>
        <fullName evidence="11">Multidrug efflux RND transporter permease subunit</fullName>
    </submittedName>
</protein>
<dbReference type="InterPro" id="IPR027463">
    <property type="entry name" value="AcrB_DN_DC_subdom"/>
</dbReference>
<dbReference type="RefSeq" id="WP_152306617.1">
    <property type="nucleotide sequence ID" value="NZ_CP043617.1"/>
</dbReference>
<dbReference type="PRINTS" id="PR00702">
    <property type="entry name" value="ACRIFLAVINRP"/>
</dbReference>
<keyword evidence="8 9" id="KW-0472">Membrane</keyword>
<feature type="transmembrane region" description="Helical" evidence="9">
    <location>
        <begin position="1000"/>
        <end position="1027"/>
    </location>
</feature>
<proteinExistence type="inferred from homology"/>
<dbReference type="EMBL" id="CP043617">
    <property type="protein sequence ID" value="QFR48674.1"/>
    <property type="molecule type" value="Genomic_DNA"/>
</dbReference>
<dbReference type="GO" id="GO:0009636">
    <property type="term" value="P:response to toxic substance"/>
    <property type="evidence" value="ECO:0007669"/>
    <property type="project" value="UniProtKB-ARBA"/>
</dbReference>
<dbReference type="GO" id="GO:0005886">
    <property type="term" value="C:plasma membrane"/>
    <property type="evidence" value="ECO:0007669"/>
    <property type="project" value="UniProtKB-SubCell"/>
</dbReference>
<dbReference type="FunFam" id="3.30.70.1430:FF:000001">
    <property type="entry name" value="Efflux pump membrane transporter"/>
    <property type="match status" value="1"/>
</dbReference>
<dbReference type="GO" id="GO:0042910">
    <property type="term" value="F:xenobiotic transmembrane transporter activity"/>
    <property type="evidence" value="ECO:0007669"/>
    <property type="project" value="TreeGrafter"/>
</dbReference>
<feature type="domain" description="SSD" evidence="10">
    <location>
        <begin position="402"/>
        <end position="497"/>
    </location>
</feature>
<feature type="transmembrane region" description="Helical" evidence="9">
    <location>
        <begin position="923"/>
        <end position="948"/>
    </location>
</feature>
<dbReference type="PROSITE" id="PS50156">
    <property type="entry name" value="SSD"/>
    <property type="match status" value="1"/>
</dbReference>
<evidence type="ECO:0000256" key="1">
    <source>
        <dbReference type="ARBA" id="ARBA00004429"/>
    </source>
</evidence>
<dbReference type="SUPFAM" id="SSF82714">
    <property type="entry name" value="Multidrug efflux transporter AcrB TolC docking domain, DN and DC subdomains"/>
    <property type="match status" value="2"/>
</dbReference>
<accession>A0A5P8NZ43</accession>
<dbReference type="Proteomes" id="UP000326944">
    <property type="component" value="Chromosome"/>
</dbReference>
<feature type="transmembrane region" description="Helical" evidence="9">
    <location>
        <begin position="897"/>
        <end position="917"/>
    </location>
</feature>
<dbReference type="GO" id="GO:0015562">
    <property type="term" value="F:efflux transmembrane transporter activity"/>
    <property type="evidence" value="ECO:0007669"/>
    <property type="project" value="InterPro"/>
</dbReference>
<feature type="transmembrane region" description="Helical" evidence="9">
    <location>
        <begin position="342"/>
        <end position="361"/>
    </location>
</feature>
<evidence type="ECO:0000313" key="12">
    <source>
        <dbReference type="Proteomes" id="UP000326944"/>
    </source>
</evidence>
<evidence type="ECO:0000256" key="3">
    <source>
        <dbReference type="ARBA" id="ARBA00022448"/>
    </source>
</evidence>
<keyword evidence="5" id="KW-0997">Cell inner membrane</keyword>
<keyword evidence="3" id="KW-0813">Transport</keyword>
<comment type="subcellular location">
    <subcellularLocation>
        <location evidence="1">Cell inner membrane</location>
        <topology evidence="1">Multi-pass membrane protein</topology>
    </subcellularLocation>
</comment>
<dbReference type="Gene3D" id="3.30.70.1320">
    <property type="entry name" value="Multidrug efflux transporter AcrB pore domain like"/>
    <property type="match status" value="1"/>
</dbReference>
<dbReference type="SUPFAM" id="SSF82866">
    <property type="entry name" value="Multidrug efflux transporter AcrB transmembrane domain"/>
    <property type="match status" value="2"/>
</dbReference>
<feature type="transmembrane region" description="Helical" evidence="9">
    <location>
        <begin position="472"/>
        <end position="499"/>
    </location>
</feature>
<dbReference type="InterPro" id="IPR000731">
    <property type="entry name" value="SSD"/>
</dbReference>
<dbReference type="PANTHER" id="PTHR32063:SF13">
    <property type="entry name" value="MULTIDRUG EFFLUX PUMP SUBUNIT ACRB-RELATED"/>
    <property type="match status" value="1"/>
</dbReference>
<keyword evidence="12" id="KW-1185">Reference proteome</keyword>
<evidence type="ECO:0000256" key="4">
    <source>
        <dbReference type="ARBA" id="ARBA00022475"/>
    </source>
</evidence>
<organism evidence="11 12">
    <name type="scientific">Sulfurimonas lithotrophica</name>
    <dbReference type="NCBI Taxonomy" id="2590022"/>
    <lineage>
        <taxon>Bacteria</taxon>
        <taxon>Pseudomonadati</taxon>
        <taxon>Campylobacterota</taxon>
        <taxon>Epsilonproteobacteria</taxon>
        <taxon>Campylobacterales</taxon>
        <taxon>Sulfurimonadaceae</taxon>
        <taxon>Sulfurimonas</taxon>
    </lineage>
</organism>
<dbReference type="Gene3D" id="3.30.2090.10">
    <property type="entry name" value="Multidrug efflux transporter AcrB TolC docking domain, DN and DC subdomains"/>
    <property type="match status" value="2"/>
</dbReference>
<feature type="transmembrane region" description="Helical" evidence="9">
    <location>
        <begin position="394"/>
        <end position="415"/>
    </location>
</feature>
<keyword evidence="7 9" id="KW-1133">Transmembrane helix</keyword>
<evidence type="ECO:0000256" key="2">
    <source>
        <dbReference type="ARBA" id="ARBA00010942"/>
    </source>
</evidence>
<feature type="transmembrane region" description="Helical" evidence="9">
    <location>
        <begin position="440"/>
        <end position="460"/>
    </location>
</feature>
<evidence type="ECO:0000256" key="9">
    <source>
        <dbReference type="SAM" id="Phobius"/>
    </source>
</evidence>
<dbReference type="Gene3D" id="3.30.70.1430">
    <property type="entry name" value="Multidrug efflux transporter AcrB pore domain"/>
    <property type="match status" value="2"/>
</dbReference>
<comment type="similarity">
    <text evidence="2">Belongs to the resistance-nodulation-cell division (RND) (TC 2.A.6) family.</text>
</comment>
<evidence type="ECO:0000256" key="5">
    <source>
        <dbReference type="ARBA" id="ARBA00022519"/>
    </source>
</evidence>
<dbReference type="Gene3D" id="3.30.70.1440">
    <property type="entry name" value="Multidrug efflux transporter AcrB pore domain"/>
    <property type="match status" value="1"/>
</dbReference>
<dbReference type="InterPro" id="IPR001036">
    <property type="entry name" value="Acrflvin-R"/>
</dbReference>
<feature type="transmembrane region" description="Helical" evidence="9">
    <location>
        <begin position="873"/>
        <end position="890"/>
    </location>
</feature>
<name>A0A5P8NZ43_9BACT</name>
<dbReference type="Pfam" id="PF00873">
    <property type="entry name" value="ACR_tran"/>
    <property type="match status" value="1"/>
</dbReference>
<dbReference type="OrthoDB" id="9759330at2"/>
<evidence type="ECO:0000256" key="6">
    <source>
        <dbReference type="ARBA" id="ARBA00022692"/>
    </source>
</evidence>
<keyword evidence="6 9" id="KW-0812">Transmembrane</keyword>
<dbReference type="InterPro" id="IPR004764">
    <property type="entry name" value="MdtF-like"/>
</dbReference>
<gene>
    <name evidence="11" type="ORF">FJR48_02620</name>
</gene>
<evidence type="ECO:0000256" key="8">
    <source>
        <dbReference type="ARBA" id="ARBA00023136"/>
    </source>
</evidence>
<evidence type="ECO:0000313" key="11">
    <source>
        <dbReference type="EMBL" id="QFR48674.1"/>
    </source>
</evidence>
<sequence>MFSKFFINRPIFATVVSILIILAGIISINILPVKEYPAVTPPQINVQATYPGADAKTLSSTVATTLENAINGVENMTYITSTASPSGILSMSVMFEVGTAVEQAKVDVNNRVQLALSKLPTEVQRQGISVKERSPDMLKVIAFTSKNEVHDTTYISNYLTVNVIDDIKRIKGVGEAMVFGAKDYAIRIWIDPQKLAFYSLTADDVTSVIRTQNNQYATGSIGREPIKTVTPFTYSITTEGRLKTVEAFENIIVRSNEDGSTLRVKDLAQVKLGADSINTVGRYSGDPMIPVGIFLSPGANALEVSAALDKTLEELSKNFPEDIKYKIPYDATLFVKESIKEVIKTLGEAILFVIILIYLFLGNVRATFIPVMAIPVSVIGTFAGLYAAGFSINLLTLFGMILAIGLVVDDAIIVIENVERNLRTKDLKVKDATIEAMKELTTPLIAIILVLSAVFIPAALTGGFSGVMYKQFAITIVMAVVISGIVALTLTPALCAIFLKQHEPEPIWPIRKFNQFFDWSTRIFIGITKQTIRLWFFSLALFAILIYATYSIMKINPTGLVPTEDKGMLMVLTYMMPATSLGESKKITAEIEKQLLANPNVIGTGAITGIDIATFAYKTDAGIMFTKLKPWSERKLPEQKSQALAGQFMGQFMMTSKEAFVVPVNPPPIMGMSTTGGFEMWIQDRTGGSLHTLNKYTSEIVAKASQDSRLSGVRTTLNTNTPQYKLSVDNDKAKAMNISIDSIFNTIQSTFGQGYINDFNLYGRTFHVNIQSDSQYRATKEEFKSVYVKTKDNNLVPLSELTSLDRVVDASVIERFNMFNAAKVTGNPNIGYASSDATKAIEEIAESVLPEGYTIAWSGTTFQEKKLESEGNYTSLYAAIFVFLILAALYESWSIPLAVIISIPFAIFGAALAVFLRGLEADIYFQVGLITLVGLSAKNAILIVEFAMDKLKNGMNLLDATIEAAKLRFRPIVMTSLAFIVGTLPLAISSGAGSASRHIIGTTVVGGMITAMVIGVLFIPLFFYIVLKVKQKILKTNTKLDI</sequence>
<feature type="transmembrane region" description="Helical" evidence="9">
    <location>
        <begin position="532"/>
        <end position="553"/>
    </location>
</feature>
<feature type="transmembrane region" description="Helical" evidence="9">
    <location>
        <begin position="969"/>
        <end position="988"/>
    </location>
</feature>
<evidence type="ECO:0000259" key="10">
    <source>
        <dbReference type="PROSITE" id="PS50156"/>
    </source>
</evidence>
<dbReference type="NCBIfam" id="TIGR00915">
    <property type="entry name" value="2A0602"/>
    <property type="match status" value="1"/>
</dbReference>
<dbReference type="SUPFAM" id="SSF82693">
    <property type="entry name" value="Multidrug efflux transporter AcrB pore domain, PN1, PN2, PC1 and PC2 subdomains"/>
    <property type="match status" value="4"/>
</dbReference>
<evidence type="ECO:0000256" key="7">
    <source>
        <dbReference type="ARBA" id="ARBA00022989"/>
    </source>
</evidence>